<evidence type="ECO:0000313" key="2">
    <source>
        <dbReference type="EMBL" id="CAA9346125.1"/>
    </source>
</evidence>
<dbReference type="AlphaFoldDB" id="A0A6J4M033"/>
<organism evidence="2">
    <name type="scientific">uncultured Nocardioidaceae bacterium</name>
    <dbReference type="NCBI Taxonomy" id="253824"/>
    <lineage>
        <taxon>Bacteria</taxon>
        <taxon>Bacillati</taxon>
        <taxon>Actinomycetota</taxon>
        <taxon>Actinomycetes</taxon>
        <taxon>Propionibacteriales</taxon>
        <taxon>Nocardioidaceae</taxon>
        <taxon>environmental samples</taxon>
    </lineage>
</organism>
<protein>
    <submittedName>
        <fullName evidence="2">ATP/GTP-binding protein</fullName>
    </submittedName>
</protein>
<evidence type="ECO:0000256" key="1">
    <source>
        <dbReference type="SAM" id="MobiDB-lite"/>
    </source>
</evidence>
<gene>
    <name evidence="2" type="ORF">AVDCRST_MAG29-1905</name>
</gene>
<dbReference type="EMBL" id="CADCUG010000118">
    <property type="protein sequence ID" value="CAA9346125.1"/>
    <property type="molecule type" value="Genomic_DNA"/>
</dbReference>
<accession>A0A6J4M033</accession>
<sequence>EPSPPPSPPSDCGTAASRRASRTSGWRGASGGPSRRQLERAAGDRIGLHQDLPMPGLPAADHTGHPARGRLATGAELVRDGRRAAGTAALAHRLLAGAEPATV</sequence>
<feature type="compositionally biased region" description="Basic and acidic residues" evidence="1">
    <location>
        <begin position="36"/>
        <end position="48"/>
    </location>
</feature>
<proteinExistence type="predicted"/>
<feature type="non-terminal residue" evidence="2">
    <location>
        <position position="1"/>
    </location>
</feature>
<name>A0A6J4M033_9ACTN</name>
<feature type="region of interest" description="Disordered" evidence="1">
    <location>
        <begin position="1"/>
        <end position="70"/>
    </location>
</feature>
<feature type="non-terminal residue" evidence="2">
    <location>
        <position position="103"/>
    </location>
</feature>
<reference evidence="2" key="1">
    <citation type="submission" date="2020-02" db="EMBL/GenBank/DDBJ databases">
        <authorList>
            <person name="Meier V. D."/>
        </authorList>
    </citation>
    <scope>NUCLEOTIDE SEQUENCE</scope>
    <source>
        <strain evidence="2">AVDCRST_MAG29</strain>
    </source>
</reference>